<sequence>MNSFILFCKDAREQTRAEDPFISSFALTRKLASLWKHVDPKTKQWYQDQAARIRNEKNTKTRGRTQTKRKLAKKTSGESFTTNSPVLSSPNLSDSESEFISSLFEEEIDWRPSQIASRKQIPESRPVNQIAAYPPPPLYQTRYDPYKYHITTQMAPLYVSPYFQYQDSSFSYCQNQRWT</sequence>
<dbReference type="GO" id="GO:0003677">
    <property type="term" value="F:DNA binding"/>
    <property type="evidence" value="ECO:0007669"/>
    <property type="project" value="UniProtKB-UniRule"/>
</dbReference>
<dbReference type="PROSITE" id="PS50118">
    <property type="entry name" value="HMG_BOX_2"/>
    <property type="match status" value="1"/>
</dbReference>
<dbReference type="InterPro" id="IPR009071">
    <property type="entry name" value="HMG_box_dom"/>
</dbReference>
<organism evidence="4">
    <name type="scientific">Vannella robusta</name>
    <dbReference type="NCBI Taxonomy" id="1487602"/>
    <lineage>
        <taxon>Eukaryota</taxon>
        <taxon>Amoebozoa</taxon>
        <taxon>Discosea</taxon>
        <taxon>Flabellinia</taxon>
        <taxon>Vannellidae</taxon>
        <taxon>Vannella</taxon>
    </lineage>
</organism>
<keyword evidence="1" id="KW-0539">Nucleus</keyword>
<feature type="region of interest" description="Disordered" evidence="2">
    <location>
        <begin position="54"/>
        <end position="93"/>
    </location>
</feature>
<gene>
    <name evidence="4" type="ORF">VSP0166_LOCUS9076</name>
</gene>
<reference evidence="4" key="1">
    <citation type="submission" date="2021-01" db="EMBL/GenBank/DDBJ databases">
        <authorList>
            <person name="Corre E."/>
            <person name="Pelletier E."/>
            <person name="Niang G."/>
            <person name="Scheremetjew M."/>
            <person name="Finn R."/>
            <person name="Kale V."/>
            <person name="Holt S."/>
            <person name="Cochrane G."/>
            <person name="Meng A."/>
            <person name="Brown T."/>
            <person name="Cohen L."/>
        </authorList>
    </citation>
    <scope>NUCLEOTIDE SEQUENCE</scope>
    <source>
        <strain evidence="4">DIVA3 518/3/11/1/6</strain>
    </source>
</reference>
<dbReference type="CDD" id="cd00084">
    <property type="entry name" value="HMG-box_SF"/>
    <property type="match status" value="1"/>
</dbReference>
<proteinExistence type="predicted"/>
<keyword evidence="1" id="KW-0238">DNA-binding</keyword>
<accession>A0A7S4I7F6</accession>
<dbReference type="Pfam" id="PF00505">
    <property type="entry name" value="HMG_box"/>
    <property type="match status" value="1"/>
</dbReference>
<evidence type="ECO:0000259" key="3">
    <source>
        <dbReference type="PROSITE" id="PS50118"/>
    </source>
</evidence>
<name>A0A7S4I7F6_9EUKA</name>
<evidence type="ECO:0000256" key="1">
    <source>
        <dbReference type="PROSITE-ProRule" id="PRU00267"/>
    </source>
</evidence>
<dbReference type="EMBL" id="HBKP01012880">
    <property type="protein sequence ID" value="CAE2220915.1"/>
    <property type="molecule type" value="Transcribed_RNA"/>
</dbReference>
<dbReference type="SUPFAM" id="SSF47095">
    <property type="entry name" value="HMG-box"/>
    <property type="match status" value="1"/>
</dbReference>
<evidence type="ECO:0000256" key="2">
    <source>
        <dbReference type="SAM" id="MobiDB-lite"/>
    </source>
</evidence>
<protein>
    <recommendedName>
        <fullName evidence="3">HMG box domain-containing protein</fullName>
    </recommendedName>
</protein>
<feature type="domain" description="HMG box" evidence="3">
    <location>
        <begin position="1"/>
        <end position="65"/>
    </location>
</feature>
<evidence type="ECO:0000313" key="4">
    <source>
        <dbReference type="EMBL" id="CAE2220915.1"/>
    </source>
</evidence>
<dbReference type="InterPro" id="IPR036910">
    <property type="entry name" value="HMG_box_dom_sf"/>
</dbReference>
<feature type="compositionally biased region" description="Basic residues" evidence="2">
    <location>
        <begin position="60"/>
        <end position="73"/>
    </location>
</feature>
<feature type="compositionally biased region" description="Polar residues" evidence="2">
    <location>
        <begin position="77"/>
        <end position="91"/>
    </location>
</feature>
<dbReference type="GO" id="GO:0005634">
    <property type="term" value="C:nucleus"/>
    <property type="evidence" value="ECO:0007669"/>
    <property type="project" value="UniProtKB-UniRule"/>
</dbReference>
<dbReference type="AlphaFoldDB" id="A0A7S4I7F6"/>
<feature type="DNA-binding region" description="HMG box" evidence="1">
    <location>
        <begin position="1"/>
        <end position="65"/>
    </location>
</feature>
<dbReference type="Gene3D" id="1.10.30.10">
    <property type="entry name" value="High mobility group box domain"/>
    <property type="match status" value="1"/>
</dbReference>